<feature type="transmembrane region" description="Helical" evidence="1">
    <location>
        <begin position="66"/>
        <end position="89"/>
    </location>
</feature>
<comment type="caution">
    <text evidence="2">The sequence shown here is derived from an EMBL/GenBank/DDBJ whole genome shotgun (WGS) entry which is preliminary data.</text>
</comment>
<dbReference type="AlphaFoldDB" id="A0A7W7FYW4"/>
<feature type="transmembrane region" description="Helical" evidence="1">
    <location>
        <begin position="12"/>
        <end position="31"/>
    </location>
</feature>
<evidence type="ECO:0000256" key="1">
    <source>
        <dbReference type="SAM" id="Phobius"/>
    </source>
</evidence>
<dbReference type="EMBL" id="JACHMH010000001">
    <property type="protein sequence ID" value="MBB4680499.1"/>
    <property type="molecule type" value="Genomic_DNA"/>
</dbReference>
<feature type="transmembrane region" description="Helical" evidence="1">
    <location>
        <begin position="214"/>
        <end position="235"/>
    </location>
</feature>
<protein>
    <submittedName>
        <fullName evidence="2">Putative cobalt transporter CbtA</fullName>
    </submittedName>
</protein>
<evidence type="ECO:0000313" key="2">
    <source>
        <dbReference type="EMBL" id="MBB4680499.1"/>
    </source>
</evidence>
<name>A0A7W7FYW4_9PSEU</name>
<keyword evidence="1" id="KW-0472">Membrane</keyword>
<feature type="transmembrane region" description="Helical" evidence="1">
    <location>
        <begin position="101"/>
        <end position="121"/>
    </location>
</feature>
<feature type="transmembrane region" description="Helical" evidence="1">
    <location>
        <begin position="172"/>
        <end position="194"/>
    </location>
</feature>
<dbReference type="RefSeq" id="WP_185006364.1">
    <property type="nucleotide sequence ID" value="NZ_BAAAUI010000005.1"/>
</dbReference>
<dbReference type="Pfam" id="PF09490">
    <property type="entry name" value="CbtA"/>
    <property type="match status" value="1"/>
</dbReference>
<proteinExistence type="predicted"/>
<keyword evidence="1" id="KW-0812">Transmembrane</keyword>
<dbReference type="Proteomes" id="UP000533598">
    <property type="component" value="Unassembled WGS sequence"/>
</dbReference>
<organism evidence="2 3">
    <name type="scientific">Crossiella cryophila</name>
    <dbReference type="NCBI Taxonomy" id="43355"/>
    <lineage>
        <taxon>Bacteria</taxon>
        <taxon>Bacillati</taxon>
        <taxon>Actinomycetota</taxon>
        <taxon>Actinomycetes</taxon>
        <taxon>Pseudonocardiales</taxon>
        <taxon>Pseudonocardiaceae</taxon>
        <taxon>Crossiella</taxon>
    </lineage>
</organism>
<sequence>MTSPTFGSTLLRGGLAGVIAGLAGAAVQYFLTEIPLEAALAVEEARPAEPSAGDHHEELFDRGTQLVGGLLATVVIGLAIGLVFAVAFARLRHRLPGRADLDRALLLGGVGFLTISLLPGLKYPANPPGVGDPSTVEERTLLYLAVIVAGLVLANLAPWFNRFLARKGLDRSVRLVLTGLSTVVLLALVVILLPANNDPIPADIPAPLLWQFRLYSLIQLATLWTVLASVFGLLLDRQLRKADTQALAA</sequence>
<accession>A0A7W7FYW4</accession>
<feature type="transmembrane region" description="Helical" evidence="1">
    <location>
        <begin position="141"/>
        <end position="160"/>
    </location>
</feature>
<reference evidence="2 3" key="1">
    <citation type="submission" date="2020-08" db="EMBL/GenBank/DDBJ databases">
        <title>Sequencing the genomes of 1000 actinobacteria strains.</title>
        <authorList>
            <person name="Klenk H.-P."/>
        </authorList>
    </citation>
    <scope>NUCLEOTIDE SEQUENCE [LARGE SCALE GENOMIC DNA]</scope>
    <source>
        <strain evidence="2 3">DSM 44230</strain>
    </source>
</reference>
<evidence type="ECO:0000313" key="3">
    <source>
        <dbReference type="Proteomes" id="UP000533598"/>
    </source>
</evidence>
<keyword evidence="3" id="KW-1185">Reference proteome</keyword>
<dbReference type="InterPro" id="IPR012666">
    <property type="entry name" value="CbtA_put"/>
</dbReference>
<gene>
    <name evidence="2" type="ORF">HNR67_006617</name>
</gene>
<keyword evidence="1" id="KW-1133">Transmembrane helix</keyword>